<protein>
    <submittedName>
        <fullName evidence="7">Branched-chain amino acid ABC transporter substrate-binding protein</fullName>
    </submittedName>
</protein>
<sequence>MSGSRIPSRLVACAALSLLGGAANAAPVKIAIVETLSGPQASTGLMFRAAARYAIDKINAAGGWNGEPLQLVEYDNQGGPAGAADKLKAAIADGVQIVVQGASSAVSGQLTEDVRKYNLRNPGKEILFLNVGGEALELTGEKCHFYHFKFATNAEIRVKALVGAMKPLNALGTRVYSINQNYSWGMDMERAIAKDAAAGGYQVVEKTLHDVNKVQDFSPYVAKIAATKADTAMTGNWSNDLLLLMKSTKAAGLKTRFATVFLDQPGNLGNAGEVALGHYVAHPFNAEAGGAEGEKFANDFKAKAGHLPAYVESQAVFGIEMLGQALKTVKPESGKLNVTALAKSLEKATLKGPLGELSMRADDHQVLLPMVVSVVSKDARFKVDGTDMGFKPVKAFPAAEAATPPQASCKMQRPA</sequence>
<geneLocation type="plasmid" evidence="7">
    <name>unnamed1</name>
</geneLocation>
<accession>A0A4P7LSW8</accession>
<dbReference type="CDD" id="cd06329">
    <property type="entry name" value="PBP1_SBP-like"/>
    <property type="match status" value="1"/>
</dbReference>
<proteinExistence type="inferred from homology"/>
<feature type="signal peptide" evidence="5">
    <location>
        <begin position="1"/>
        <end position="25"/>
    </location>
</feature>
<evidence type="ECO:0000256" key="5">
    <source>
        <dbReference type="SAM" id="SignalP"/>
    </source>
</evidence>
<evidence type="ECO:0000313" key="7">
    <source>
        <dbReference type="EMBL" id="QBY55591.1"/>
    </source>
</evidence>
<reference evidence="7 8" key="1">
    <citation type="submission" date="2019-03" db="EMBL/GenBank/DDBJ databases">
        <title>Efficiently degradation of phenoxyalkanoic acid herbicides by Cupriavidus oxalaticus strain X32.</title>
        <authorList>
            <person name="Sheng X."/>
        </authorList>
    </citation>
    <scope>NUCLEOTIDE SEQUENCE [LARGE SCALE GENOMIC DNA]</scope>
    <source>
        <strain evidence="7 8">X32</strain>
        <plasmid evidence="7 8">unnamed1</plasmid>
    </source>
</reference>
<dbReference type="PANTHER" id="PTHR30483">
    <property type="entry name" value="LEUCINE-SPECIFIC-BINDING PROTEIN"/>
    <property type="match status" value="1"/>
</dbReference>
<dbReference type="PRINTS" id="PR00337">
    <property type="entry name" value="LEUILEVALBP"/>
</dbReference>
<evidence type="ECO:0000256" key="1">
    <source>
        <dbReference type="ARBA" id="ARBA00010062"/>
    </source>
</evidence>
<evidence type="ECO:0000259" key="6">
    <source>
        <dbReference type="Pfam" id="PF13458"/>
    </source>
</evidence>
<gene>
    <name evidence="7" type="ORF">E0W60_31810</name>
</gene>
<feature type="domain" description="Leucine-binding protein" evidence="6">
    <location>
        <begin position="27"/>
        <end position="377"/>
    </location>
</feature>
<dbReference type="SUPFAM" id="SSF53822">
    <property type="entry name" value="Periplasmic binding protein-like I"/>
    <property type="match status" value="1"/>
</dbReference>
<dbReference type="InterPro" id="IPR000709">
    <property type="entry name" value="Leu_Ile_Val-bd"/>
</dbReference>
<dbReference type="Gene3D" id="3.40.50.2300">
    <property type="match status" value="2"/>
</dbReference>
<evidence type="ECO:0000256" key="4">
    <source>
        <dbReference type="ARBA" id="ARBA00022970"/>
    </source>
</evidence>
<dbReference type="OrthoDB" id="5289062at2"/>
<evidence type="ECO:0000313" key="8">
    <source>
        <dbReference type="Proteomes" id="UP000295294"/>
    </source>
</evidence>
<dbReference type="RefSeq" id="WP_135706830.1">
    <property type="nucleotide sequence ID" value="NZ_CP038636.1"/>
</dbReference>
<dbReference type="InterPro" id="IPR028082">
    <property type="entry name" value="Peripla_BP_I"/>
</dbReference>
<evidence type="ECO:0000256" key="2">
    <source>
        <dbReference type="ARBA" id="ARBA00022448"/>
    </source>
</evidence>
<dbReference type="AlphaFoldDB" id="A0A4P7LSW8"/>
<dbReference type="Pfam" id="PF13458">
    <property type="entry name" value="Peripla_BP_6"/>
    <property type="match status" value="1"/>
</dbReference>
<dbReference type="KEGG" id="cox:E0W60_31810"/>
<dbReference type="InterPro" id="IPR028081">
    <property type="entry name" value="Leu-bd"/>
</dbReference>
<dbReference type="STRING" id="1349762.GCA_001592245_04942"/>
<name>A0A4P7LSW8_9BURK</name>
<feature type="chain" id="PRO_5020354746" evidence="5">
    <location>
        <begin position="26"/>
        <end position="415"/>
    </location>
</feature>
<comment type="similarity">
    <text evidence="1">Belongs to the leucine-binding protein family.</text>
</comment>
<dbReference type="EMBL" id="CP038636">
    <property type="protein sequence ID" value="QBY55591.1"/>
    <property type="molecule type" value="Genomic_DNA"/>
</dbReference>
<dbReference type="GO" id="GO:0006865">
    <property type="term" value="P:amino acid transport"/>
    <property type="evidence" value="ECO:0007669"/>
    <property type="project" value="UniProtKB-KW"/>
</dbReference>
<keyword evidence="2" id="KW-0813">Transport</keyword>
<dbReference type="InterPro" id="IPR051010">
    <property type="entry name" value="BCAA_transport"/>
</dbReference>
<organism evidence="7 8">
    <name type="scientific">Cupriavidus oxalaticus</name>
    <dbReference type="NCBI Taxonomy" id="96344"/>
    <lineage>
        <taxon>Bacteria</taxon>
        <taxon>Pseudomonadati</taxon>
        <taxon>Pseudomonadota</taxon>
        <taxon>Betaproteobacteria</taxon>
        <taxon>Burkholderiales</taxon>
        <taxon>Burkholderiaceae</taxon>
        <taxon>Cupriavidus</taxon>
    </lineage>
</organism>
<evidence type="ECO:0000256" key="3">
    <source>
        <dbReference type="ARBA" id="ARBA00022729"/>
    </source>
</evidence>
<keyword evidence="3 5" id="KW-0732">Signal</keyword>
<keyword evidence="4" id="KW-0029">Amino-acid transport</keyword>
<keyword evidence="7" id="KW-0614">Plasmid</keyword>
<dbReference type="Proteomes" id="UP000295294">
    <property type="component" value="Plasmid unnamed1"/>
</dbReference>